<dbReference type="InterPro" id="IPR009273">
    <property type="entry name" value="DUF930"/>
</dbReference>
<name>A0A6L6VN10_AGRVI</name>
<sequence>MIRPSRMLSAKVLSDPRSRKARKELALLSPPDQVEQLCGLEAMAQVGMWSETFRPDRIVAYAMADPQTNGNSFLAKGAALHSGRAWYALEFKCDLTEDRKKVVSFEFRVGEAIPREDWAEHNLPDEDTSVAPD</sequence>
<dbReference type="Proteomes" id="UP000477951">
    <property type="component" value="Unassembled WGS sequence"/>
</dbReference>
<dbReference type="EMBL" id="WPHR01000031">
    <property type="protein sequence ID" value="MUZ75547.1"/>
    <property type="molecule type" value="Genomic_DNA"/>
</dbReference>
<gene>
    <name evidence="1" type="ORF">GOZ90_23020</name>
</gene>
<reference evidence="1 2" key="1">
    <citation type="submission" date="2019-12" db="EMBL/GenBank/DDBJ databases">
        <title>Whole-genome sequencing of Allorhizobium vitis.</title>
        <authorList>
            <person name="Gan H.M."/>
            <person name="Szegedi E."/>
            <person name="Burr T."/>
            <person name="Savka M.A."/>
        </authorList>
    </citation>
    <scope>NUCLEOTIDE SEQUENCE [LARGE SCALE GENOMIC DNA]</scope>
    <source>
        <strain evidence="1 2">CG516</strain>
    </source>
</reference>
<evidence type="ECO:0000313" key="2">
    <source>
        <dbReference type="Proteomes" id="UP000477951"/>
    </source>
</evidence>
<organism evidence="1 2">
    <name type="scientific">Agrobacterium vitis</name>
    <name type="common">Rhizobium vitis</name>
    <dbReference type="NCBI Taxonomy" id="373"/>
    <lineage>
        <taxon>Bacteria</taxon>
        <taxon>Pseudomonadati</taxon>
        <taxon>Pseudomonadota</taxon>
        <taxon>Alphaproteobacteria</taxon>
        <taxon>Hyphomicrobiales</taxon>
        <taxon>Rhizobiaceae</taxon>
        <taxon>Rhizobium/Agrobacterium group</taxon>
        <taxon>Agrobacterium</taxon>
    </lineage>
</organism>
<proteinExistence type="predicted"/>
<evidence type="ECO:0000313" key="1">
    <source>
        <dbReference type="EMBL" id="MUZ75547.1"/>
    </source>
</evidence>
<dbReference type="Pfam" id="PF06059">
    <property type="entry name" value="DUF930"/>
    <property type="match status" value="1"/>
</dbReference>
<accession>A0A6L6VN10</accession>
<dbReference type="AlphaFoldDB" id="A0A6L6VN10"/>
<protein>
    <submittedName>
        <fullName evidence="1">DUF930 domain-containing protein</fullName>
    </submittedName>
</protein>
<comment type="caution">
    <text evidence="1">The sequence shown here is derived from an EMBL/GenBank/DDBJ whole genome shotgun (WGS) entry which is preliminary data.</text>
</comment>